<comment type="caution">
    <text evidence="1">The sequence shown here is derived from an EMBL/GenBank/DDBJ whole genome shotgun (WGS) entry which is preliminary data.</text>
</comment>
<organism evidence="1 2">
    <name type="scientific">Macrococcus brunensis</name>
    <dbReference type="NCBI Taxonomy" id="198483"/>
    <lineage>
        <taxon>Bacteria</taxon>
        <taxon>Bacillati</taxon>
        <taxon>Bacillota</taxon>
        <taxon>Bacilli</taxon>
        <taxon>Bacillales</taxon>
        <taxon>Staphylococcaceae</taxon>
        <taxon>Macrococcus</taxon>
    </lineage>
</organism>
<accession>A0A4R6BCN4</accession>
<evidence type="ECO:0000313" key="2">
    <source>
        <dbReference type="Proteomes" id="UP000295310"/>
    </source>
</evidence>
<sequence>MIVLNKKTKLLLGGLIYMFKNLLSSIGFEDLTVDTRVGQTEYHLGDTIEGIVELSGQTGHIEYIEIQLVERQENTDDTSDIQSFDDIISRVHLTPENDETIRFQLDVGNNIKSTTNQFFIMTHVYIANSIDAYDEDEIFFNQQ</sequence>
<gene>
    <name evidence="1" type="ORF">ERX27_08085</name>
</gene>
<name>A0A4R6BCN4_9STAP</name>
<dbReference type="Proteomes" id="UP000295310">
    <property type="component" value="Unassembled WGS sequence"/>
</dbReference>
<reference evidence="1 2" key="1">
    <citation type="submission" date="2019-01" db="EMBL/GenBank/DDBJ databases">
        <title>Draft genome sequences of the type strains of six Macrococcus species.</title>
        <authorList>
            <person name="Mazhar S."/>
            <person name="Altermann E."/>
            <person name="Hill C."/>
            <person name="Mcauliffe O."/>
        </authorList>
    </citation>
    <scope>NUCLEOTIDE SEQUENCE [LARGE SCALE GENOMIC DNA]</scope>
    <source>
        <strain evidence="1 2">CCM4811</strain>
    </source>
</reference>
<proteinExistence type="predicted"/>
<dbReference type="OrthoDB" id="2402463at2"/>
<dbReference type="AlphaFoldDB" id="A0A4R6BCN4"/>
<protein>
    <recommendedName>
        <fullName evidence="3">Sporulation protein</fullName>
    </recommendedName>
</protein>
<dbReference type="InterPro" id="IPR009776">
    <property type="entry name" value="Spore_0_M"/>
</dbReference>
<evidence type="ECO:0000313" key="1">
    <source>
        <dbReference type="EMBL" id="TDL95606.1"/>
    </source>
</evidence>
<keyword evidence="2" id="KW-1185">Reference proteome</keyword>
<evidence type="ECO:0008006" key="3">
    <source>
        <dbReference type="Google" id="ProtNLM"/>
    </source>
</evidence>
<dbReference type="EMBL" id="SCWA01000013">
    <property type="protein sequence ID" value="TDL95606.1"/>
    <property type="molecule type" value="Genomic_DNA"/>
</dbReference>
<dbReference type="Pfam" id="PF07070">
    <property type="entry name" value="Spo0M"/>
    <property type="match status" value="1"/>
</dbReference>